<dbReference type="AlphaFoldDB" id="A0A6J6NX33"/>
<dbReference type="Gene3D" id="3.40.50.2300">
    <property type="match status" value="2"/>
</dbReference>
<feature type="domain" description="Periplasmic binding protein" evidence="4">
    <location>
        <begin position="40"/>
        <end position="311"/>
    </location>
</feature>
<reference evidence="5" key="1">
    <citation type="submission" date="2020-05" db="EMBL/GenBank/DDBJ databases">
        <authorList>
            <person name="Chiriac C."/>
            <person name="Salcher M."/>
            <person name="Ghai R."/>
            <person name="Kavagutti S V."/>
        </authorList>
    </citation>
    <scope>NUCLEOTIDE SEQUENCE</scope>
</reference>
<comment type="similarity">
    <text evidence="2">Belongs to the bacterial solute-binding protein 2 family.</text>
</comment>
<dbReference type="InterPro" id="IPR025997">
    <property type="entry name" value="SBP_2_dom"/>
</dbReference>
<dbReference type="GO" id="GO:0030313">
    <property type="term" value="C:cell envelope"/>
    <property type="evidence" value="ECO:0007669"/>
    <property type="project" value="UniProtKB-SubCell"/>
</dbReference>
<dbReference type="Pfam" id="PF13407">
    <property type="entry name" value="Peripla_BP_4"/>
    <property type="match status" value="1"/>
</dbReference>
<dbReference type="InterPro" id="IPR028082">
    <property type="entry name" value="Peripla_BP_I"/>
</dbReference>
<evidence type="ECO:0000256" key="1">
    <source>
        <dbReference type="ARBA" id="ARBA00004196"/>
    </source>
</evidence>
<keyword evidence="3" id="KW-0732">Signal</keyword>
<accession>A0A6J6NX33</accession>
<evidence type="ECO:0000256" key="2">
    <source>
        <dbReference type="ARBA" id="ARBA00007639"/>
    </source>
</evidence>
<protein>
    <submittedName>
        <fullName evidence="5">Unannotated protein</fullName>
    </submittedName>
</protein>
<dbReference type="GO" id="GO:0030246">
    <property type="term" value="F:carbohydrate binding"/>
    <property type="evidence" value="ECO:0007669"/>
    <property type="project" value="UniProtKB-ARBA"/>
</dbReference>
<evidence type="ECO:0000259" key="4">
    <source>
        <dbReference type="Pfam" id="PF13407"/>
    </source>
</evidence>
<dbReference type="PROSITE" id="PS51257">
    <property type="entry name" value="PROKAR_LIPOPROTEIN"/>
    <property type="match status" value="1"/>
</dbReference>
<evidence type="ECO:0000256" key="3">
    <source>
        <dbReference type="ARBA" id="ARBA00022729"/>
    </source>
</evidence>
<name>A0A6J6NX33_9ZZZZ</name>
<dbReference type="PANTHER" id="PTHR46847">
    <property type="entry name" value="D-ALLOSE-BINDING PERIPLASMIC PROTEIN-RELATED"/>
    <property type="match status" value="1"/>
</dbReference>
<dbReference type="EMBL" id="CAEZXQ010000044">
    <property type="protein sequence ID" value="CAB4691189.1"/>
    <property type="molecule type" value="Genomic_DNA"/>
</dbReference>
<dbReference type="SUPFAM" id="SSF53822">
    <property type="entry name" value="Periplasmic binding protein-like I"/>
    <property type="match status" value="1"/>
</dbReference>
<organism evidence="5">
    <name type="scientific">freshwater metagenome</name>
    <dbReference type="NCBI Taxonomy" id="449393"/>
    <lineage>
        <taxon>unclassified sequences</taxon>
        <taxon>metagenomes</taxon>
        <taxon>ecological metagenomes</taxon>
    </lineage>
</organism>
<dbReference type="PANTHER" id="PTHR46847:SF1">
    <property type="entry name" value="D-ALLOSE-BINDING PERIPLASMIC PROTEIN-RELATED"/>
    <property type="match status" value="1"/>
</dbReference>
<sequence>MKSKFTRRALIALVAVSALVLSACSSGSSDSASGDKVKVSLITKDQTNPFFVAMIKGAKAKAETLGVDLTIGSGKAEGDDASQIAAIENAISAKHAGILITPMSTNVNAAITKARAAGLYVIALDTPTDPADIVDITFATDNCEAGNLIGKWAAAKLGGQKATIALLDIFNDRMVSVDYCRDNGFLKGMGIDVKDPKKMGDEAKSGKYSGGAYEIVGNVATGANEDGGRTGLEKLLAKNKNINVVYTINEPTAAGACAALKAAGSKAIVVSVDGGRAGIENVKSGCIGATSQQYPLLMADLGVQAIFDIVKTGTKPAVSAGLDFYNTGVTLITDDPQTGVDSKDSAYGLEKAWG</sequence>
<gene>
    <name evidence="5" type="ORF">UFOPK2576_00436</name>
</gene>
<comment type="subcellular location">
    <subcellularLocation>
        <location evidence="1">Cell envelope</location>
    </subcellularLocation>
</comment>
<evidence type="ECO:0000313" key="5">
    <source>
        <dbReference type="EMBL" id="CAB4691189.1"/>
    </source>
</evidence>
<proteinExistence type="inferred from homology"/>